<dbReference type="AlphaFoldDB" id="A0AAE0RW04"/>
<dbReference type="Proteomes" id="UP001195483">
    <property type="component" value="Unassembled WGS sequence"/>
</dbReference>
<dbReference type="GO" id="GO:0061630">
    <property type="term" value="F:ubiquitin protein ligase activity"/>
    <property type="evidence" value="ECO:0007669"/>
    <property type="project" value="TreeGrafter"/>
</dbReference>
<gene>
    <name evidence="1" type="ORF">CHS0354_017916</name>
</gene>
<dbReference type="GO" id="GO:0005737">
    <property type="term" value="C:cytoplasm"/>
    <property type="evidence" value="ECO:0007669"/>
    <property type="project" value="TreeGrafter"/>
</dbReference>
<feature type="non-terminal residue" evidence="1">
    <location>
        <position position="1"/>
    </location>
</feature>
<dbReference type="CDD" id="cd00022">
    <property type="entry name" value="BIR"/>
    <property type="match status" value="1"/>
</dbReference>
<dbReference type="SUPFAM" id="SSF57924">
    <property type="entry name" value="Inhibitor of apoptosis (IAP) repeat"/>
    <property type="match status" value="1"/>
</dbReference>
<protein>
    <submittedName>
        <fullName evidence="1">Uncharacterized protein</fullName>
    </submittedName>
</protein>
<organism evidence="1 2">
    <name type="scientific">Potamilus streckersoni</name>
    <dbReference type="NCBI Taxonomy" id="2493646"/>
    <lineage>
        <taxon>Eukaryota</taxon>
        <taxon>Metazoa</taxon>
        <taxon>Spiralia</taxon>
        <taxon>Lophotrochozoa</taxon>
        <taxon>Mollusca</taxon>
        <taxon>Bivalvia</taxon>
        <taxon>Autobranchia</taxon>
        <taxon>Heteroconchia</taxon>
        <taxon>Palaeoheterodonta</taxon>
        <taxon>Unionida</taxon>
        <taxon>Unionoidea</taxon>
        <taxon>Unionidae</taxon>
        <taxon>Ambleminae</taxon>
        <taxon>Lampsilini</taxon>
        <taxon>Potamilus</taxon>
    </lineage>
</organism>
<dbReference type="PROSITE" id="PS50143">
    <property type="entry name" value="BIR_REPEAT_2"/>
    <property type="match status" value="1"/>
</dbReference>
<reference evidence="1" key="3">
    <citation type="submission" date="2023-05" db="EMBL/GenBank/DDBJ databases">
        <authorList>
            <person name="Smith C.H."/>
        </authorList>
    </citation>
    <scope>NUCLEOTIDE SEQUENCE</scope>
    <source>
        <strain evidence="1">CHS0354</strain>
        <tissue evidence="1">Mantle</tissue>
    </source>
</reference>
<dbReference type="InterPro" id="IPR050784">
    <property type="entry name" value="IAP"/>
</dbReference>
<reference evidence="1" key="2">
    <citation type="journal article" date="2021" name="Genome Biol. Evol.">
        <title>Developing a high-quality reference genome for a parasitic bivalve with doubly uniparental inheritance (Bivalvia: Unionida).</title>
        <authorList>
            <person name="Smith C.H."/>
        </authorList>
    </citation>
    <scope>NUCLEOTIDE SEQUENCE</scope>
    <source>
        <strain evidence="1">CHS0354</strain>
        <tissue evidence="1">Mantle</tissue>
    </source>
</reference>
<dbReference type="GO" id="GO:0043066">
    <property type="term" value="P:negative regulation of apoptotic process"/>
    <property type="evidence" value="ECO:0007669"/>
    <property type="project" value="TreeGrafter"/>
</dbReference>
<dbReference type="Gene3D" id="1.10.8.10">
    <property type="entry name" value="DNA helicase RuvA subunit, C-terminal domain"/>
    <property type="match status" value="1"/>
</dbReference>
<dbReference type="GO" id="GO:0051726">
    <property type="term" value="P:regulation of cell cycle"/>
    <property type="evidence" value="ECO:0007669"/>
    <property type="project" value="TreeGrafter"/>
</dbReference>
<evidence type="ECO:0000313" key="2">
    <source>
        <dbReference type="Proteomes" id="UP001195483"/>
    </source>
</evidence>
<dbReference type="GO" id="GO:0005634">
    <property type="term" value="C:nucleus"/>
    <property type="evidence" value="ECO:0007669"/>
    <property type="project" value="TreeGrafter"/>
</dbReference>
<dbReference type="PANTHER" id="PTHR10044">
    <property type="entry name" value="INHIBITOR OF APOPTOSIS"/>
    <property type="match status" value="1"/>
</dbReference>
<name>A0AAE0RW04_9BIVA</name>
<proteinExistence type="predicted"/>
<dbReference type="GO" id="GO:0043027">
    <property type="term" value="F:cysteine-type endopeptidase inhibitor activity involved in apoptotic process"/>
    <property type="evidence" value="ECO:0007669"/>
    <property type="project" value="TreeGrafter"/>
</dbReference>
<keyword evidence="2" id="KW-1185">Reference proteome</keyword>
<dbReference type="EMBL" id="JAEAOA010001107">
    <property type="protein sequence ID" value="KAK3580646.1"/>
    <property type="molecule type" value="Genomic_DNA"/>
</dbReference>
<dbReference type="GO" id="GO:0031398">
    <property type="term" value="P:positive regulation of protein ubiquitination"/>
    <property type="evidence" value="ECO:0007669"/>
    <property type="project" value="TreeGrafter"/>
</dbReference>
<dbReference type="InterPro" id="IPR001370">
    <property type="entry name" value="BIR_rpt"/>
</dbReference>
<dbReference type="SMART" id="SM00238">
    <property type="entry name" value="BIR"/>
    <property type="match status" value="1"/>
</dbReference>
<sequence>GDKDIVRCYACDGGLKQWVVGDDPWDEHYRWFPNCNYLKQSNYNPPWKNSKPESSCRKSAEKPLIAAREAPAPEVVARRLNKLAIEKQKPRELADDLDLNTPAALAVLEFGYSRKAVKMAIKELRSKG</sequence>
<dbReference type="Gene3D" id="1.10.1170.10">
    <property type="entry name" value="Inhibitor Of Apoptosis Protein (2mihbC-IAP-1), Chain A"/>
    <property type="match status" value="1"/>
</dbReference>
<comment type="caution">
    <text evidence="1">The sequence shown here is derived from an EMBL/GenBank/DDBJ whole genome shotgun (WGS) entry which is preliminary data.</text>
</comment>
<dbReference type="Pfam" id="PF00653">
    <property type="entry name" value="BIR"/>
    <property type="match status" value="1"/>
</dbReference>
<dbReference type="PANTHER" id="PTHR10044:SF139">
    <property type="entry name" value="DEATH-ASSOCIATED INHIBITOR OF APOPTOSIS 2"/>
    <property type="match status" value="1"/>
</dbReference>
<accession>A0AAE0RW04</accession>
<evidence type="ECO:0000313" key="1">
    <source>
        <dbReference type="EMBL" id="KAK3580646.1"/>
    </source>
</evidence>
<reference evidence="1" key="1">
    <citation type="journal article" date="2021" name="Genome Biol. Evol.">
        <title>A High-Quality Reference Genome for a Parasitic Bivalve with Doubly Uniparental Inheritance (Bivalvia: Unionida).</title>
        <authorList>
            <person name="Smith C.H."/>
        </authorList>
    </citation>
    <scope>NUCLEOTIDE SEQUENCE</scope>
    <source>
        <strain evidence="1">CHS0354</strain>
    </source>
</reference>